<sequence length="319" mass="35451">MSGKQPLGGRSVLRLAVTTDRAHTVSLLLASGASLPTSLLQEAWQSPDVTHRVLASLTTVWFEQVEAQFHIRQITADITKYYYVDQGTAEHVTDFLLHPPAYGKYEGIKKLLTCTFNLSKHARATNLLHMDGSADSKTSIIMNEMLALMDGHTPRFLFEQIFLEEMSDDIRLILADDGFIQSCELAAQADVLRQTEQQNETSITNITVVTQRSVATINSINALEPDIDYTALAASQQVDEEMAAYRIAIFGQVLEDVCFGPSNSTLLCDVSTGHPTPIIPASWRRRIFDAVHRLAHPSKTKTLIAAKFMWHGLHRDDGN</sequence>
<accession>A0AAW0S8W9</accession>
<feature type="domain" description="DUF7041" evidence="1">
    <location>
        <begin position="60"/>
        <end position="128"/>
    </location>
</feature>
<dbReference type="EMBL" id="JARAKH010006415">
    <property type="protein sequence ID" value="KAK8371728.1"/>
    <property type="molecule type" value="Genomic_DNA"/>
</dbReference>
<reference evidence="2 3" key="1">
    <citation type="submission" date="2023-03" db="EMBL/GenBank/DDBJ databases">
        <title>High-quality genome of Scylla paramamosain provides insights in environmental adaptation.</title>
        <authorList>
            <person name="Zhang L."/>
        </authorList>
    </citation>
    <scope>NUCLEOTIDE SEQUENCE [LARGE SCALE GENOMIC DNA]</scope>
    <source>
        <strain evidence="2">LZ_2023a</strain>
        <tissue evidence="2">Muscle</tissue>
    </source>
</reference>
<evidence type="ECO:0000313" key="2">
    <source>
        <dbReference type="EMBL" id="KAK8371728.1"/>
    </source>
</evidence>
<dbReference type="PANTHER" id="PTHR33327">
    <property type="entry name" value="ENDONUCLEASE"/>
    <property type="match status" value="1"/>
</dbReference>
<organism evidence="2 3">
    <name type="scientific">Scylla paramamosain</name>
    <name type="common">Mud crab</name>
    <dbReference type="NCBI Taxonomy" id="85552"/>
    <lineage>
        <taxon>Eukaryota</taxon>
        <taxon>Metazoa</taxon>
        <taxon>Ecdysozoa</taxon>
        <taxon>Arthropoda</taxon>
        <taxon>Crustacea</taxon>
        <taxon>Multicrustacea</taxon>
        <taxon>Malacostraca</taxon>
        <taxon>Eumalacostraca</taxon>
        <taxon>Eucarida</taxon>
        <taxon>Decapoda</taxon>
        <taxon>Pleocyemata</taxon>
        <taxon>Brachyura</taxon>
        <taxon>Eubrachyura</taxon>
        <taxon>Portunoidea</taxon>
        <taxon>Portunidae</taxon>
        <taxon>Portuninae</taxon>
        <taxon>Scylla</taxon>
    </lineage>
</organism>
<keyword evidence="3" id="KW-1185">Reference proteome</keyword>
<evidence type="ECO:0000313" key="3">
    <source>
        <dbReference type="Proteomes" id="UP001487740"/>
    </source>
</evidence>
<protein>
    <recommendedName>
        <fullName evidence="1">DUF7041 domain-containing protein</fullName>
    </recommendedName>
</protein>
<dbReference type="InterPro" id="IPR055469">
    <property type="entry name" value="DUF7041"/>
</dbReference>
<dbReference type="Pfam" id="PF23055">
    <property type="entry name" value="DUF7041"/>
    <property type="match status" value="1"/>
</dbReference>
<proteinExistence type="predicted"/>
<dbReference type="AlphaFoldDB" id="A0AAW0S8W9"/>
<comment type="caution">
    <text evidence="2">The sequence shown here is derived from an EMBL/GenBank/DDBJ whole genome shotgun (WGS) entry which is preliminary data.</text>
</comment>
<dbReference type="PANTHER" id="PTHR33327:SF3">
    <property type="entry name" value="RNA-DIRECTED DNA POLYMERASE"/>
    <property type="match status" value="1"/>
</dbReference>
<gene>
    <name evidence="2" type="ORF">O3P69_018978</name>
</gene>
<dbReference type="Proteomes" id="UP001487740">
    <property type="component" value="Unassembled WGS sequence"/>
</dbReference>
<evidence type="ECO:0000259" key="1">
    <source>
        <dbReference type="Pfam" id="PF23055"/>
    </source>
</evidence>
<name>A0AAW0S8W9_SCYPA</name>